<evidence type="ECO:0000313" key="3">
    <source>
        <dbReference type="EMBL" id="AIG56205.1"/>
    </source>
</evidence>
<feature type="compositionally biased region" description="Polar residues" evidence="1">
    <location>
        <begin position="131"/>
        <end position="140"/>
    </location>
</feature>
<keyword evidence="2" id="KW-0732">Signal</keyword>
<dbReference type="EMBL" id="JNBR01001461">
    <property type="protein sequence ID" value="OQR87179.1"/>
    <property type="molecule type" value="Genomic_DNA"/>
</dbReference>
<dbReference type="OrthoDB" id="68584at2759"/>
<organism evidence="3">
    <name type="scientific">Achlya hypogyna</name>
    <name type="common">Oomycete</name>
    <name type="synonym">Protoachlya hypogyna</name>
    <dbReference type="NCBI Taxonomy" id="1202772"/>
    <lineage>
        <taxon>Eukaryota</taxon>
        <taxon>Sar</taxon>
        <taxon>Stramenopiles</taxon>
        <taxon>Oomycota</taxon>
        <taxon>Saprolegniomycetes</taxon>
        <taxon>Saprolegniales</taxon>
        <taxon>Achlyaceae</taxon>
        <taxon>Achlya</taxon>
    </lineage>
</organism>
<dbReference type="EMBL" id="KM038744">
    <property type="protein sequence ID" value="AIG56205.1"/>
    <property type="molecule type" value="Genomic_DNA"/>
</dbReference>
<feature type="chain" id="PRO_5002025983" evidence="2">
    <location>
        <begin position="19"/>
        <end position="189"/>
    </location>
</feature>
<dbReference type="Proteomes" id="UP000243579">
    <property type="component" value="Unassembled WGS sequence"/>
</dbReference>
<accession>A0A0A7CNZ9</accession>
<sequence length="189" mass="20443">MKATSLVAYFLCAVAVLANDDENCVSKCQSHTARQLERVCIGYRDRLPRPTLYNNCVDAYRLGSRESCAAYCNVDQNADSHLMATLSTACEKYRTIRPKDSQQICEGAFRSAVLEAKAFIKAGTPEPVEQPASTSGSQATAPAKADKKPEIKIKDIKVDAKGTVDAKPKSVLEAAREEALAAAKASRDL</sequence>
<name>A0A0A7CNZ9_ACHHY</name>
<protein>
    <submittedName>
        <fullName evidence="3">Secreted protein</fullName>
    </submittedName>
</protein>
<feature type="signal peptide" evidence="2">
    <location>
        <begin position="1"/>
        <end position="18"/>
    </location>
</feature>
<evidence type="ECO:0000256" key="1">
    <source>
        <dbReference type="SAM" id="MobiDB-lite"/>
    </source>
</evidence>
<keyword evidence="5" id="KW-1185">Reference proteome</keyword>
<dbReference type="AlphaFoldDB" id="A0A0A7CNZ9"/>
<gene>
    <name evidence="4" type="ORF">ACHHYP_09414</name>
</gene>
<evidence type="ECO:0000313" key="5">
    <source>
        <dbReference type="Proteomes" id="UP000243579"/>
    </source>
</evidence>
<evidence type="ECO:0000256" key="2">
    <source>
        <dbReference type="SAM" id="SignalP"/>
    </source>
</evidence>
<feature type="region of interest" description="Disordered" evidence="1">
    <location>
        <begin position="125"/>
        <end position="152"/>
    </location>
</feature>
<proteinExistence type="predicted"/>
<reference evidence="3 5" key="1">
    <citation type="journal article" date="2014" name="Genome Biol. Evol.">
        <title>The secreted proteins of Achlya hypogyna and Thraustotheca clavata identify the ancestral oomycete secretome and reveal gene acquisitions by horizontal gene transfer.</title>
        <authorList>
            <person name="Misner I."/>
            <person name="Blouin N."/>
            <person name="Leonard G."/>
            <person name="Richards T.A."/>
            <person name="Lane C.E."/>
        </authorList>
    </citation>
    <scope>NUCLEOTIDE SEQUENCE</scope>
    <source>
        <strain evidence="3 5">ATCC 48635</strain>
    </source>
</reference>
<evidence type="ECO:0000313" key="4">
    <source>
        <dbReference type="EMBL" id="OQR87179.1"/>
    </source>
</evidence>